<feature type="region of interest" description="Disordered" evidence="1">
    <location>
        <begin position="43"/>
        <end position="93"/>
    </location>
</feature>
<accession>A0A3Q0IWW4</accession>
<evidence type="ECO:0000313" key="2">
    <source>
        <dbReference type="Proteomes" id="UP000079169"/>
    </source>
</evidence>
<evidence type="ECO:0000256" key="1">
    <source>
        <dbReference type="SAM" id="MobiDB-lite"/>
    </source>
</evidence>
<dbReference type="PaxDb" id="121845-A0A3Q0IWW4"/>
<feature type="non-terminal residue" evidence="3">
    <location>
        <position position="1"/>
    </location>
</feature>
<dbReference type="RefSeq" id="XP_026679168.1">
    <property type="nucleotide sequence ID" value="XM_026823367.1"/>
</dbReference>
<reference evidence="3" key="1">
    <citation type="submission" date="2025-08" db="UniProtKB">
        <authorList>
            <consortium name="RefSeq"/>
        </authorList>
    </citation>
    <scope>IDENTIFICATION</scope>
</reference>
<dbReference type="KEGG" id="dci:113467274"/>
<keyword evidence="2" id="KW-1185">Reference proteome</keyword>
<feature type="compositionally biased region" description="Polar residues" evidence="1">
    <location>
        <begin position="43"/>
        <end position="57"/>
    </location>
</feature>
<proteinExistence type="predicted"/>
<name>A0A3Q0IWW4_DIACI</name>
<dbReference type="AlphaFoldDB" id="A0A3Q0IWW4"/>
<dbReference type="Proteomes" id="UP000079169">
    <property type="component" value="Unplaced"/>
</dbReference>
<protein>
    <submittedName>
        <fullName evidence="3">Uncharacterized protein LOC113467274</fullName>
    </submittedName>
</protein>
<feature type="compositionally biased region" description="Basic and acidic residues" evidence="1">
    <location>
        <begin position="84"/>
        <end position="93"/>
    </location>
</feature>
<dbReference type="STRING" id="121845.A0A3Q0IWW4"/>
<dbReference type="GeneID" id="113467274"/>
<organism evidence="2 3">
    <name type="scientific">Diaphorina citri</name>
    <name type="common">Asian citrus psyllid</name>
    <dbReference type="NCBI Taxonomy" id="121845"/>
    <lineage>
        <taxon>Eukaryota</taxon>
        <taxon>Metazoa</taxon>
        <taxon>Ecdysozoa</taxon>
        <taxon>Arthropoda</taxon>
        <taxon>Hexapoda</taxon>
        <taxon>Insecta</taxon>
        <taxon>Pterygota</taxon>
        <taxon>Neoptera</taxon>
        <taxon>Paraneoptera</taxon>
        <taxon>Hemiptera</taxon>
        <taxon>Sternorrhyncha</taxon>
        <taxon>Psylloidea</taxon>
        <taxon>Psyllidae</taxon>
        <taxon>Diaphorininae</taxon>
        <taxon>Diaphorina</taxon>
    </lineage>
</organism>
<evidence type="ECO:0000313" key="3">
    <source>
        <dbReference type="RefSeq" id="XP_026679168.1"/>
    </source>
</evidence>
<sequence length="275" mass="31297">GQSVAEFKVTKPAYRRSLYTLFYSQGQSVAEFKVTKPAYRRSLSSAKINSMDKTSPGATDGGKPPGLKRSTSAKSNTPSGVGRQRSEMRNASKVREQGGDYLIEINGRYLNIYGQGSLRFIDRPWNPIKSSDVTTIRFNYINFNSLTSVLNKVKTRFPNIEYLDCQNETEKLDKQAEGMTAKQWLFTADPALKSVLSKEALQWRRNATTLHQDDGQWRHRGRLHLNYLIELTCSATGKLNTLHVEWGSILNELVRDILVDYSQIDVYMRKCIDKL</sequence>
<gene>
    <name evidence="3" type="primary">LOC113467274</name>
</gene>
<feature type="compositionally biased region" description="Polar residues" evidence="1">
    <location>
        <begin position="69"/>
        <end position="79"/>
    </location>
</feature>